<evidence type="ECO:0000313" key="1">
    <source>
        <dbReference type="EMBL" id="OTF73299.1"/>
    </source>
</evidence>
<sequence>MLISGVNDWLADPDDVDILRSQLSVRPLKDYVISFQLWNHADFLVGTNRGREQNSIILQWLYEFFGNVAHDHHYNNKTLDLLH</sequence>
<dbReference type="AlphaFoldDB" id="A0A1Y3AXS0"/>
<name>A0A1Y3AXS0_EURMA</name>
<accession>A0A1Y3AXS0</accession>
<keyword evidence="2" id="KW-1185">Reference proteome</keyword>
<dbReference type="EMBL" id="MUJZ01052255">
    <property type="protein sequence ID" value="OTF73299.1"/>
    <property type="molecule type" value="Genomic_DNA"/>
</dbReference>
<reference evidence="1 2" key="1">
    <citation type="submission" date="2017-03" db="EMBL/GenBank/DDBJ databases">
        <title>Genome Survey of Euroglyphus maynei.</title>
        <authorList>
            <person name="Arlian L.G."/>
            <person name="Morgan M.S."/>
            <person name="Rider S.D."/>
        </authorList>
    </citation>
    <scope>NUCLEOTIDE SEQUENCE [LARGE SCALE GENOMIC DNA]</scope>
    <source>
        <strain evidence="1">Arlian Lab</strain>
        <tissue evidence="1">Whole body</tissue>
    </source>
</reference>
<proteinExistence type="predicted"/>
<organism evidence="1 2">
    <name type="scientific">Euroglyphus maynei</name>
    <name type="common">Mayne's house dust mite</name>
    <dbReference type="NCBI Taxonomy" id="6958"/>
    <lineage>
        <taxon>Eukaryota</taxon>
        <taxon>Metazoa</taxon>
        <taxon>Ecdysozoa</taxon>
        <taxon>Arthropoda</taxon>
        <taxon>Chelicerata</taxon>
        <taxon>Arachnida</taxon>
        <taxon>Acari</taxon>
        <taxon>Acariformes</taxon>
        <taxon>Sarcoptiformes</taxon>
        <taxon>Astigmata</taxon>
        <taxon>Psoroptidia</taxon>
        <taxon>Analgoidea</taxon>
        <taxon>Pyroglyphidae</taxon>
        <taxon>Pyroglyphinae</taxon>
        <taxon>Euroglyphus</taxon>
    </lineage>
</organism>
<dbReference type="InterPro" id="IPR029058">
    <property type="entry name" value="AB_hydrolase_fold"/>
</dbReference>
<gene>
    <name evidence="1" type="ORF">BLA29_014464</name>
</gene>
<dbReference type="Gene3D" id="3.40.50.1820">
    <property type="entry name" value="alpha/beta hydrolase"/>
    <property type="match status" value="1"/>
</dbReference>
<dbReference type="Proteomes" id="UP000194236">
    <property type="component" value="Unassembled WGS sequence"/>
</dbReference>
<dbReference type="OrthoDB" id="6480624at2759"/>
<protein>
    <submittedName>
        <fullName evidence="1">Uncharacterized protein</fullName>
    </submittedName>
</protein>
<comment type="caution">
    <text evidence="1">The sequence shown here is derived from an EMBL/GenBank/DDBJ whole genome shotgun (WGS) entry which is preliminary data.</text>
</comment>
<evidence type="ECO:0000313" key="2">
    <source>
        <dbReference type="Proteomes" id="UP000194236"/>
    </source>
</evidence>